<evidence type="ECO:0000313" key="1">
    <source>
        <dbReference type="EMBL" id="CDL91208.1"/>
    </source>
</evidence>
<dbReference type="EMBL" id="CBXI010000022">
    <property type="protein sequence ID" value="CDL91208.1"/>
    <property type="molecule type" value="Genomic_DNA"/>
</dbReference>
<comment type="caution">
    <text evidence="1">The sequence shown here is derived from an EMBL/GenBank/DDBJ whole genome shotgun (WGS) entry which is preliminary data.</text>
</comment>
<dbReference type="RefSeq" id="WP_017895804.1">
    <property type="nucleotide sequence ID" value="NZ_CBXI010000022.1"/>
</dbReference>
<dbReference type="Proteomes" id="UP000019482">
    <property type="component" value="Unassembled WGS sequence"/>
</dbReference>
<dbReference type="AlphaFoldDB" id="W6N400"/>
<dbReference type="GeneID" id="29420988"/>
<gene>
    <name evidence="1" type="ORF">CTDIVETGP_1278</name>
</gene>
<reference evidence="1 2" key="1">
    <citation type="journal article" date="2015" name="Genome Announc.">
        <title>Draft Genome Sequence of Clostridium tyrobutyricum Strain DIVETGP, Isolated from Cow's Milk for Grana Padano Production.</title>
        <authorList>
            <person name="Soggiu A."/>
            <person name="Piras C."/>
            <person name="Gaiarsa S."/>
            <person name="Sassera D."/>
            <person name="Roncada P."/>
            <person name="Bendixen E."/>
            <person name="Brasca M."/>
            <person name="Bonizzi L."/>
        </authorList>
    </citation>
    <scope>NUCLEOTIDE SEQUENCE [LARGE SCALE GENOMIC DNA]</scope>
    <source>
        <strain evidence="1 2">DIVETGP</strain>
    </source>
</reference>
<proteinExistence type="predicted"/>
<name>W6N400_CLOTY</name>
<protein>
    <submittedName>
        <fullName evidence="1">Uncharacterized protein</fullName>
    </submittedName>
</protein>
<sequence>MEKLSANINKIEDLLKEGITTNFFGLKAYTILENTLNEIKKLNNEDVFGTKYTIVEDKTFEEILKLTFENKEDDIIFNEENEAYYPEREQSEKKEVFYILKILYTNRIVFLKKTSWY</sequence>
<organism evidence="1 2">
    <name type="scientific">Clostridium tyrobutyricum DIVETGP</name>
    <dbReference type="NCBI Taxonomy" id="1408889"/>
    <lineage>
        <taxon>Bacteria</taxon>
        <taxon>Bacillati</taxon>
        <taxon>Bacillota</taxon>
        <taxon>Clostridia</taxon>
        <taxon>Eubacteriales</taxon>
        <taxon>Clostridiaceae</taxon>
        <taxon>Clostridium</taxon>
    </lineage>
</organism>
<accession>W6N400</accession>
<keyword evidence="2" id="KW-1185">Reference proteome</keyword>
<evidence type="ECO:0000313" key="2">
    <source>
        <dbReference type="Proteomes" id="UP000019482"/>
    </source>
</evidence>